<dbReference type="PANTHER" id="PTHR33337">
    <property type="entry name" value="GFA DOMAIN-CONTAINING PROTEIN"/>
    <property type="match status" value="1"/>
</dbReference>
<evidence type="ECO:0000256" key="1">
    <source>
        <dbReference type="ARBA" id="ARBA00005495"/>
    </source>
</evidence>
<comment type="similarity">
    <text evidence="1">Belongs to the Gfa family.</text>
</comment>
<feature type="region of interest" description="Disordered" evidence="5">
    <location>
        <begin position="1"/>
        <end position="49"/>
    </location>
</feature>
<dbReference type="GO" id="GO:0016846">
    <property type="term" value="F:carbon-sulfur lyase activity"/>
    <property type="evidence" value="ECO:0007669"/>
    <property type="project" value="InterPro"/>
</dbReference>
<dbReference type="PANTHER" id="PTHR33337:SF40">
    <property type="entry name" value="CENP-V_GFA DOMAIN-CONTAINING PROTEIN-RELATED"/>
    <property type="match status" value="1"/>
</dbReference>
<keyword evidence="4" id="KW-0456">Lyase</keyword>
<dbReference type="SUPFAM" id="SSF51316">
    <property type="entry name" value="Mss4-like"/>
    <property type="match status" value="1"/>
</dbReference>
<dbReference type="Proteomes" id="UP000305888">
    <property type="component" value="Chromosome"/>
</dbReference>
<gene>
    <name evidence="7" type="ORF">FDP22_04770</name>
</gene>
<dbReference type="InterPro" id="IPR006913">
    <property type="entry name" value="CENP-V/GFA"/>
</dbReference>
<evidence type="ECO:0000256" key="3">
    <source>
        <dbReference type="ARBA" id="ARBA00022833"/>
    </source>
</evidence>
<evidence type="ECO:0000313" key="8">
    <source>
        <dbReference type="Proteomes" id="UP000305888"/>
    </source>
</evidence>
<dbReference type="Pfam" id="PF04828">
    <property type="entry name" value="GFA"/>
    <property type="match status" value="1"/>
</dbReference>
<accession>A0A5B8FYC0</accession>
<evidence type="ECO:0000313" key="7">
    <source>
        <dbReference type="EMBL" id="QDL91153.1"/>
    </source>
</evidence>
<dbReference type="GO" id="GO:0046872">
    <property type="term" value="F:metal ion binding"/>
    <property type="evidence" value="ECO:0007669"/>
    <property type="project" value="UniProtKB-KW"/>
</dbReference>
<organism evidence="7 8">
    <name type="scientific">Paroceanicella profunda</name>
    <dbReference type="NCBI Taxonomy" id="2579971"/>
    <lineage>
        <taxon>Bacteria</taxon>
        <taxon>Pseudomonadati</taxon>
        <taxon>Pseudomonadota</taxon>
        <taxon>Alphaproteobacteria</taxon>
        <taxon>Rhodobacterales</taxon>
        <taxon>Paracoccaceae</taxon>
        <taxon>Paroceanicella</taxon>
    </lineage>
</organism>
<reference evidence="7 8" key="1">
    <citation type="submission" date="2019-06" db="EMBL/GenBank/DDBJ databases">
        <title>Genome sequence of Rhodobacteraceae bacterium D4M1.</title>
        <authorList>
            <person name="Cao J."/>
        </authorList>
    </citation>
    <scope>NUCLEOTIDE SEQUENCE [LARGE SCALE GENOMIC DNA]</scope>
    <source>
        <strain evidence="7 8">D4M1</strain>
    </source>
</reference>
<keyword evidence="2" id="KW-0479">Metal-binding</keyword>
<keyword evidence="3" id="KW-0862">Zinc</keyword>
<evidence type="ECO:0000256" key="5">
    <source>
        <dbReference type="SAM" id="MobiDB-lite"/>
    </source>
</evidence>
<dbReference type="OrthoDB" id="9789603at2"/>
<dbReference type="EMBL" id="CP040818">
    <property type="protein sequence ID" value="QDL91153.1"/>
    <property type="molecule type" value="Genomic_DNA"/>
</dbReference>
<dbReference type="KEGG" id="ppru:FDP22_04770"/>
<dbReference type="InterPro" id="IPR011057">
    <property type="entry name" value="Mss4-like_sf"/>
</dbReference>
<sequence length="179" mass="19233">MTRALRMTPPSHPPGAARVCPPGGGPRASRNRPGTLDVPGPAGLGSGGREGMRMRHGHCLCGAVGFEWDGPPNWVGHCHCESCRRATGSPLTSFVGVPDSTWRWTGTAPARFASSPGVERLFCPTCGAPIAYRAERFPGETHFHLALVDDPAGLTPTAHFHWKERVRWLAHAEDGLARE</sequence>
<dbReference type="AlphaFoldDB" id="A0A5B8FYC0"/>
<feature type="domain" description="CENP-V/GFA" evidence="6">
    <location>
        <begin position="55"/>
        <end position="163"/>
    </location>
</feature>
<dbReference type="Gene3D" id="3.90.1590.10">
    <property type="entry name" value="glutathione-dependent formaldehyde- activating enzyme (gfa)"/>
    <property type="match status" value="1"/>
</dbReference>
<keyword evidence="8" id="KW-1185">Reference proteome</keyword>
<protein>
    <submittedName>
        <fullName evidence="7">GFA family protein</fullName>
    </submittedName>
</protein>
<evidence type="ECO:0000259" key="6">
    <source>
        <dbReference type="PROSITE" id="PS51891"/>
    </source>
</evidence>
<proteinExistence type="inferred from homology"/>
<evidence type="ECO:0000256" key="2">
    <source>
        <dbReference type="ARBA" id="ARBA00022723"/>
    </source>
</evidence>
<name>A0A5B8FYC0_9RHOB</name>
<dbReference type="PROSITE" id="PS51891">
    <property type="entry name" value="CENP_V_GFA"/>
    <property type="match status" value="1"/>
</dbReference>
<evidence type="ECO:0000256" key="4">
    <source>
        <dbReference type="ARBA" id="ARBA00023239"/>
    </source>
</evidence>